<proteinExistence type="predicted"/>
<feature type="compositionally biased region" description="Pro residues" evidence="1">
    <location>
        <begin position="31"/>
        <end position="40"/>
    </location>
</feature>
<protein>
    <submittedName>
        <fullName evidence="2">Uncharacterized protein</fullName>
    </submittedName>
</protein>
<organism evidence="2 3">
    <name type="scientific">Sarcoptes scabiei</name>
    <name type="common">Itch mite</name>
    <name type="synonym">Acarus scabiei</name>
    <dbReference type="NCBI Taxonomy" id="52283"/>
    <lineage>
        <taxon>Eukaryota</taxon>
        <taxon>Metazoa</taxon>
        <taxon>Ecdysozoa</taxon>
        <taxon>Arthropoda</taxon>
        <taxon>Chelicerata</taxon>
        <taxon>Arachnida</taxon>
        <taxon>Acari</taxon>
        <taxon>Acariformes</taxon>
        <taxon>Sarcoptiformes</taxon>
        <taxon>Astigmata</taxon>
        <taxon>Psoroptidia</taxon>
        <taxon>Sarcoptoidea</taxon>
        <taxon>Sarcoptidae</taxon>
        <taxon>Sarcoptinae</taxon>
        <taxon>Sarcoptes</taxon>
    </lineage>
</organism>
<evidence type="ECO:0000313" key="3">
    <source>
        <dbReference type="Proteomes" id="UP000616769"/>
    </source>
</evidence>
<feature type="non-terminal residue" evidence="2">
    <location>
        <position position="1"/>
    </location>
</feature>
<dbReference type="AlphaFoldDB" id="A0A132ALQ3"/>
<feature type="non-terminal residue" evidence="2">
    <location>
        <position position="128"/>
    </location>
</feature>
<dbReference type="VEuPathDB" id="VectorBase:SSCA010550"/>
<sequence>RPAGLSCTRRPAAPSLRPGPATAPRWRPAAQTPPPCPGSHPHPTGGTDSPTPHGSTPRETPRRGRKTPPRPGQTAHARYRGLPAYPAPPPGDRTSDGPDSSRTPLCRLRSGRAHPGRDRSQWRWPDSA</sequence>
<dbReference type="EMBL" id="JXLN01018358">
    <property type="protein sequence ID" value="KPM11938.1"/>
    <property type="molecule type" value="Genomic_DNA"/>
</dbReference>
<evidence type="ECO:0000256" key="1">
    <source>
        <dbReference type="SAM" id="MobiDB-lite"/>
    </source>
</evidence>
<accession>A0A132ALQ3</accession>
<evidence type="ECO:0000313" key="2">
    <source>
        <dbReference type="EMBL" id="KPM11938.1"/>
    </source>
</evidence>
<dbReference type="Proteomes" id="UP000616769">
    <property type="component" value="Unassembled WGS sequence"/>
</dbReference>
<gene>
    <name evidence="2" type="ORF">QR98_0105170</name>
</gene>
<comment type="caution">
    <text evidence="2">The sequence shown here is derived from an EMBL/GenBank/DDBJ whole genome shotgun (WGS) entry which is preliminary data.</text>
</comment>
<name>A0A132ALQ3_SARSC</name>
<feature type="region of interest" description="Disordered" evidence="1">
    <location>
        <begin position="1"/>
        <end position="128"/>
    </location>
</feature>
<reference evidence="2 3" key="1">
    <citation type="journal article" date="2015" name="Parasit. Vectors">
        <title>Draft genome of the scabies mite.</title>
        <authorList>
            <person name="Rider S.D.Jr."/>
            <person name="Morgan M.S."/>
            <person name="Arlian L.G."/>
        </authorList>
    </citation>
    <scope>NUCLEOTIDE SEQUENCE [LARGE SCALE GENOMIC DNA]</scope>
    <source>
        <strain evidence="2">Arlian Lab</strain>
    </source>
</reference>